<name>A0A9X3J4X9_9BACT</name>
<gene>
    <name evidence="1" type="ORF">OU798_00890</name>
</gene>
<organism evidence="1 2">
    <name type="scientific">Draconibacterium aestuarii</name>
    <dbReference type="NCBI Taxonomy" id="2998507"/>
    <lineage>
        <taxon>Bacteria</taxon>
        <taxon>Pseudomonadati</taxon>
        <taxon>Bacteroidota</taxon>
        <taxon>Bacteroidia</taxon>
        <taxon>Marinilabiliales</taxon>
        <taxon>Prolixibacteraceae</taxon>
        <taxon>Draconibacterium</taxon>
    </lineage>
</organism>
<evidence type="ECO:0000313" key="2">
    <source>
        <dbReference type="Proteomes" id="UP001145087"/>
    </source>
</evidence>
<comment type="caution">
    <text evidence="1">The sequence shown here is derived from an EMBL/GenBank/DDBJ whole genome shotgun (WGS) entry which is preliminary data.</text>
</comment>
<reference evidence="1" key="1">
    <citation type="submission" date="2022-11" db="EMBL/GenBank/DDBJ databases">
        <title>Marilongibacter aestuarii gen. nov., sp. nov., isolated from tidal flat sediment.</title>
        <authorList>
            <person name="Jiayan W."/>
        </authorList>
    </citation>
    <scope>NUCLEOTIDE SEQUENCE</scope>
    <source>
        <strain evidence="1">Z1-6</strain>
    </source>
</reference>
<keyword evidence="2" id="KW-1185">Reference proteome</keyword>
<dbReference type="RefSeq" id="WP_343331215.1">
    <property type="nucleotide sequence ID" value="NZ_JAPOHD010000003.1"/>
</dbReference>
<dbReference type="EMBL" id="JAPOHD010000003">
    <property type="protein sequence ID" value="MCY1718876.1"/>
    <property type="molecule type" value="Genomic_DNA"/>
</dbReference>
<sequence length="84" mass="9739">MNVEQLKKVMKYHLANFNDEGVEINNDTIHNTVLSAIDGYGNANSKYIYRAVIRWTLKKNGHEDKPWPSDWFDQSVAYLAPKII</sequence>
<protein>
    <submittedName>
        <fullName evidence="1">Uncharacterized protein</fullName>
    </submittedName>
</protein>
<evidence type="ECO:0000313" key="1">
    <source>
        <dbReference type="EMBL" id="MCY1718876.1"/>
    </source>
</evidence>
<proteinExistence type="predicted"/>
<accession>A0A9X3J4X9</accession>
<dbReference type="Proteomes" id="UP001145087">
    <property type="component" value="Unassembled WGS sequence"/>
</dbReference>
<dbReference type="AlphaFoldDB" id="A0A9X3J4X9"/>